<proteinExistence type="predicted"/>
<dbReference type="AlphaFoldDB" id="A0A0C2JBC2"/>
<name>A0A0C2JBC2_THEKT</name>
<dbReference type="EMBL" id="JWZT01000019">
    <property type="protein sequence ID" value="KII75154.1"/>
    <property type="molecule type" value="Genomic_DNA"/>
</dbReference>
<accession>A0A0C2JBC2</accession>
<organism evidence="1 2">
    <name type="scientific">Thelohanellus kitauei</name>
    <name type="common">Myxosporean</name>
    <dbReference type="NCBI Taxonomy" id="669202"/>
    <lineage>
        <taxon>Eukaryota</taxon>
        <taxon>Metazoa</taxon>
        <taxon>Cnidaria</taxon>
        <taxon>Myxozoa</taxon>
        <taxon>Myxosporea</taxon>
        <taxon>Bivalvulida</taxon>
        <taxon>Platysporina</taxon>
        <taxon>Myxobolidae</taxon>
        <taxon>Thelohanellus</taxon>
    </lineage>
</organism>
<dbReference type="Proteomes" id="UP000031668">
    <property type="component" value="Unassembled WGS sequence"/>
</dbReference>
<evidence type="ECO:0000313" key="1">
    <source>
        <dbReference type="EMBL" id="KII75154.1"/>
    </source>
</evidence>
<comment type="caution">
    <text evidence="1">The sequence shown here is derived from an EMBL/GenBank/DDBJ whole genome shotgun (WGS) entry which is preliminary data.</text>
</comment>
<reference evidence="1 2" key="1">
    <citation type="journal article" date="2014" name="Genome Biol. Evol.">
        <title>The genome of the myxosporean Thelohanellus kitauei shows adaptations to nutrient acquisition within its fish host.</title>
        <authorList>
            <person name="Yang Y."/>
            <person name="Xiong J."/>
            <person name="Zhou Z."/>
            <person name="Huo F."/>
            <person name="Miao W."/>
            <person name="Ran C."/>
            <person name="Liu Y."/>
            <person name="Zhang J."/>
            <person name="Feng J."/>
            <person name="Wang M."/>
            <person name="Wang M."/>
            <person name="Wang L."/>
            <person name="Yao B."/>
        </authorList>
    </citation>
    <scope>NUCLEOTIDE SEQUENCE [LARGE SCALE GENOMIC DNA]</scope>
    <source>
        <strain evidence="1">Wuqing</strain>
    </source>
</reference>
<gene>
    <name evidence="1" type="ORF">RF11_10448</name>
</gene>
<keyword evidence="2" id="KW-1185">Reference proteome</keyword>
<evidence type="ECO:0000313" key="2">
    <source>
        <dbReference type="Proteomes" id="UP000031668"/>
    </source>
</evidence>
<sequence length="228" mass="26602">MAFDVKNIQDCGQLVESYIAPDDNTPSICCIAFLDMSKKLPIYPKTFIRYTAGCLLHCTLRQAGLAYFKAADFAATYKKEYTEIIDNFERSARCFLKIKNIRAFSCIDNIIAIYQNNKAIERCVVYGYKCEINFTDGKKSSELYHKADELRLKHNIAHTCSRTKFDLRLYEHNINKKHEYLPKGSSYTISRQMYYTAHLKGPFFMPDHYSYIKRSIRVNMNCDFSTNK</sequence>
<protein>
    <submittedName>
        <fullName evidence="1">Uncharacterized protein</fullName>
    </submittedName>
</protein>